<dbReference type="EMBL" id="JBHMEC010000002">
    <property type="protein sequence ID" value="MFB9148252.1"/>
    <property type="molecule type" value="Genomic_DNA"/>
</dbReference>
<dbReference type="RefSeq" id="WP_377065993.1">
    <property type="nucleotide sequence ID" value="NZ_JBHMEC010000002.1"/>
</dbReference>
<keyword evidence="4" id="KW-0238">DNA-binding</keyword>
<proteinExistence type="predicted"/>
<feature type="modified residue" description="4-aspartylphosphate" evidence="6">
    <location>
        <position position="54"/>
    </location>
</feature>
<dbReference type="PROSITE" id="PS50110">
    <property type="entry name" value="RESPONSE_REGULATORY"/>
    <property type="match status" value="1"/>
</dbReference>
<dbReference type="Gene3D" id="3.40.50.2300">
    <property type="match status" value="1"/>
</dbReference>
<dbReference type="Gene3D" id="6.10.250.690">
    <property type="match status" value="1"/>
</dbReference>
<dbReference type="PANTHER" id="PTHR48111:SF1">
    <property type="entry name" value="TWO-COMPONENT RESPONSE REGULATOR ORR33"/>
    <property type="match status" value="1"/>
</dbReference>
<dbReference type="SMART" id="SM00448">
    <property type="entry name" value="REC"/>
    <property type="match status" value="1"/>
</dbReference>
<keyword evidence="3" id="KW-0805">Transcription regulation</keyword>
<comment type="caution">
    <text evidence="8">The sequence shown here is derived from an EMBL/GenBank/DDBJ whole genome shotgun (WGS) entry which is preliminary data.</text>
</comment>
<reference evidence="8 9" key="1">
    <citation type="submission" date="2024-09" db="EMBL/GenBank/DDBJ databases">
        <authorList>
            <person name="Sun Q."/>
            <person name="Mori K."/>
        </authorList>
    </citation>
    <scope>NUCLEOTIDE SEQUENCE [LARGE SCALE GENOMIC DNA]</scope>
    <source>
        <strain evidence="8 9">CECT 9424</strain>
    </source>
</reference>
<evidence type="ECO:0000256" key="1">
    <source>
        <dbReference type="ARBA" id="ARBA00022553"/>
    </source>
</evidence>
<evidence type="ECO:0000256" key="3">
    <source>
        <dbReference type="ARBA" id="ARBA00023015"/>
    </source>
</evidence>
<keyword evidence="1 6" id="KW-0597">Phosphoprotein</keyword>
<name>A0ABV5HVC1_9RHOB</name>
<dbReference type="Proteomes" id="UP001589670">
    <property type="component" value="Unassembled WGS sequence"/>
</dbReference>
<evidence type="ECO:0000256" key="2">
    <source>
        <dbReference type="ARBA" id="ARBA00023012"/>
    </source>
</evidence>
<evidence type="ECO:0000313" key="8">
    <source>
        <dbReference type="EMBL" id="MFB9148252.1"/>
    </source>
</evidence>
<sequence>MLRPKVLVLDDENEITSMLDHALSRDGYDVSTVRTISEFQDKQAEEAFAIYIIDLGLPDGNGMSLIQELSRNPACGVIILSGRVADTDRIVGLEIGADDFIQKPFRMRELMARVRAVLRRTQQENTVQGRAELPPEIRTLT</sequence>
<keyword evidence="9" id="KW-1185">Reference proteome</keyword>
<evidence type="ECO:0000256" key="4">
    <source>
        <dbReference type="ARBA" id="ARBA00023125"/>
    </source>
</evidence>
<organism evidence="8 9">
    <name type="scientific">Roseovarius ramblicola</name>
    <dbReference type="NCBI Taxonomy" id="2022336"/>
    <lineage>
        <taxon>Bacteria</taxon>
        <taxon>Pseudomonadati</taxon>
        <taxon>Pseudomonadota</taxon>
        <taxon>Alphaproteobacteria</taxon>
        <taxon>Rhodobacterales</taxon>
        <taxon>Roseobacteraceae</taxon>
        <taxon>Roseovarius</taxon>
    </lineage>
</organism>
<keyword evidence="5" id="KW-0804">Transcription</keyword>
<accession>A0ABV5HVC1</accession>
<dbReference type="InterPro" id="IPR001789">
    <property type="entry name" value="Sig_transdc_resp-reg_receiver"/>
</dbReference>
<protein>
    <submittedName>
        <fullName evidence="8">Response regulator transcription factor</fullName>
    </submittedName>
</protein>
<dbReference type="SUPFAM" id="SSF52172">
    <property type="entry name" value="CheY-like"/>
    <property type="match status" value="1"/>
</dbReference>
<feature type="domain" description="Response regulatory" evidence="7">
    <location>
        <begin position="5"/>
        <end position="118"/>
    </location>
</feature>
<dbReference type="InterPro" id="IPR011006">
    <property type="entry name" value="CheY-like_superfamily"/>
</dbReference>
<evidence type="ECO:0000256" key="6">
    <source>
        <dbReference type="PROSITE-ProRule" id="PRU00169"/>
    </source>
</evidence>
<evidence type="ECO:0000259" key="7">
    <source>
        <dbReference type="PROSITE" id="PS50110"/>
    </source>
</evidence>
<dbReference type="PANTHER" id="PTHR48111">
    <property type="entry name" value="REGULATOR OF RPOS"/>
    <property type="match status" value="1"/>
</dbReference>
<dbReference type="InterPro" id="IPR039420">
    <property type="entry name" value="WalR-like"/>
</dbReference>
<gene>
    <name evidence="8" type="ORF">ACFFU4_00635</name>
</gene>
<evidence type="ECO:0000256" key="5">
    <source>
        <dbReference type="ARBA" id="ARBA00023163"/>
    </source>
</evidence>
<keyword evidence="2" id="KW-0902">Two-component regulatory system</keyword>
<dbReference type="Pfam" id="PF00072">
    <property type="entry name" value="Response_reg"/>
    <property type="match status" value="1"/>
</dbReference>
<evidence type="ECO:0000313" key="9">
    <source>
        <dbReference type="Proteomes" id="UP001589670"/>
    </source>
</evidence>